<feature type="transmembrane region" description="Helical" evidence="1">
    <location>
        <begin position="641"/>
        <end position="662"/>
    </location>
</feature>
<proteinExistence type="predicted"/>
<feature type="transmembrane region" description="Helical" evidence="1">
    <location>
        <begin position="545"/>
        <end position="563"/>
    </location>
</feature>
<gene>
    <name evidence="2" type="ORF">GSF22_08525</name>
</gene>
<feature type="transmembrane region" description="Helical" evidence="1">
    <location>
        <begin position="218"/>
        <end position="240"/>
    </location>
</feature>
<feature type="transmembrane region" description="Helical" evidence="1">
    <location>
        <begin position="330"/>
        <end position="346"/>
    </location>
</feature>
<feature type="transmembrane region" description="Helical" evidence="1">
    <location>
        <begin position="286"/>
        <end position="310"/>
    </location>
</feature>
<feature type="transmembrane region" description="Helical" evidence="1">
    <location>
        <begin position="583"/>
        <end position="603"/>
    </location>
</feature>
<feature type="transmembrane region" description="Helical" evidence="1">
    <location>
        <begin position="112"/>
        <end position="134"/>
    </location>
</feature>
<evidence type="ECO:0008006" key="4">
    <source>
        <dbReference type="Google" id="ProtNLM"/>
    </source>
</evidence>
<keyword evidence="3" id="KW-1185">Reference proteome</keyword>
<feature type="transmembrane region" description="Helical" evidence="1">
    <location>
        <begin position="146"/>
        <end position="166"/>
    </location>
</feature>
<keyword evidence="1" id="KW-0812">Transmembrane</keyword>
<feature type="transmembrane region" description="Helical" evidence="1">
    <location>
        <begin position="758"/>
        <end position="791"/>
    </location>
</feature>
<feature type="transmembrane region" description="Helical" evidence="1">
    <location>
        <begin position="515"/>
        <end position="533"/>
    </location>
</feature>
<feature type="transmembrane region" description="Helical" evidence="1">
    <location>
        <begin position="178"/>
        <end position="198"/>
    </location>
</feature>
<name>A0ABS3VNC1_MICEH</name>
<evidence type="ECO:0000256" key="1">
    <source>
        <dbReference type="SAM" id="Phobius"/>
    </source>
</evidence>
<feature type="transmembrane region" description="Helical" evidence="1">
    <location>
        <begin position="358"/>
        <end position="375"/>
    </location>
</feature>
<dbReference type="EMBL" id="WVUH01000048">
    <property type="protein sequence ID" value="MBO4206049.1"/>
    <property type="molecule type" value="Genomic_DNA"/>
</dbReference>
<feature type="transmembrane region" description="Helical" evidence="1">
    <location>
        <begin position="615"/>
        <end position="635"/>
    </location>
</feature>
<feature type="transmembrane region" description="Helical" evidence="1">
    <location>
        <begin position="48"/>
        <end position="68"/>
    </location>
</feature>
<reference evidence="2 3" key="1">
    <citation type="submission" date="2019-12" db="EMBL/GenBank/DDBJ databases">
        <title>Whole genome sequencing of endophytic Actinobacterium Micromonospora sp. MPMI6T.</title>
        <authorList>
            <person name="Evv R."/>
            <person name="Podile A.R."/>
        </authorList>
    </citation>
    <scope>NUCLEOTIDE SEQUENCE [LARGE SCALE GENOMIC DNA]</scope>
    <source>
        <strain evidence="2 3">MPMI6</strain>
    </source>
</reference>
<feature type="transmembrane region" description="Helical" evidence="1">
    <location>
        <begin position="689"/>
        <end position="707"/>
    </location>
</feature>
<dbReference type="PANTHER" id="PTHR36840:SF1">
    <property type="entry name" value="BLL5714 PROTEIN"/>
    <property type="match status" value="1"/>
</dbReference>
<protein>
    <recommendedName>
        <fullName evidence="4">Low temperature requirement protein LtrA</fullName>
    </recommendedName>
</protein>
<organism evidence="2 3">
    <name type="scientific">Micromonospora echinofusca</name>
    <dbReference type="NCBI Taxonomy" id="47858"/>
    <lineage>
        <taxon>Bacteria</taxon>
        <taxon>Bacillati</taxon>
        <taxon>Actinomycetota</taxon>
        <taxon>Actinomycetes</taxon>
        <taxon>Micromonosporales</taxon>
        <taxon>Micromonosporaceae</taxon>
        <taxon>Micromonospora</taxon>
    </lineage>
</organism>
<feature type="transmembrane region" description="Helical" evidence="1">
    <location>
        <begin position="482"/>
        <end position="503"/>
    </location>
</feature>
<keyword evidence="1" id="KW-0472">Membrane</keyword>
<feature type="transmembrane region" description="Helical" evidence="1">
    <location>
        <begin position="80"/>
        <end position="100"/>
    </location>
</feature>
<accession>A0ABS3VNC1</accession>
<keyword evidence="1" id="KW-1133">Transmembrane helix</keyword>
<evidence type="ECO:0000313" key="2">
    <source>
        <dbReference type="EMBL" id="MBO4206049.1"/>
    </source>
</evidence>
<comment type="caution">
    <text evidence="2">The sequence shown here is derived from an EMBL/GenBank/DDBJ whole genome shotgun (WGS) entry which is preliminary data.</text>
</comment>
<dbReference type="Pfam" id="PF06772">
    <property type="entry name" value="LtrA"/>
    <property type="match status" value="2"/>
</dbReference>
<evidence type="ECO:0000313" key="3">
    <source>
        <dbReference type="Proteomes" id="UP000823521"/>
    </source>
</evidence>
<dbReference type="RefSeq" id="WP_208812631.1">
    <property type="nucleotide sequence ID" value="NZ_WVUH01000048.1"/>
</dbReference>
<dbReference type="Proteomes" id="UP000823521">
    <property type="component" value="Unassembled WGS sequence"/>
</dbReference>
<sequence>MVGTRWLTERIHLVGAGAGVTRLELFLDLVFVYAFLNVTGLTAADLSVAGLTRGLLLIALLWWCWALYPWLGNFLRLDRGITPLLVSGLTATMFLVGVSLQEIPADRPGGLLGRLVFAVGYAIARLGPTLIIVVTRWRDRPLRRQFVFLLPFTGVAVLMLLTSALLPEYLPPGPVVDWLRFGLVLLAIVIDYTGAYLVRHGPWRIASAPYWAERHALIILVAIGETIISIGVSQGLAVVIPVTWPVIGGIVLGVVTVGVLWALYFDIARYAGEQAIERATGAERTLLGLQAYTFRHLPMIIGLILISFGLKVALAELGHGAGRLGLEPVAVLYGGVVVYLLGLTGFEHRTDRRWGRSPILGVVLLVPLVPLAAVLPVLGAMAVLAGVVTLLVLADHTVFRTRHLELHRRVRPTKQEAGGVTPKELFFDLVFVYAFLQVTALMVGDPGEGLLRGMLVLTVLWWAWSCYAWLSSAVPSEAGPVRVVLMVVMVNTLVIAFVIPQAFSGSDRGLPGPAVFVGCLVVIRVLHLASTWLVARDNPELRRQVYRLMVPTAVALALLAVAASGPTRGGDHAEALEPVRAELWSAAIAIDLLGGYAVGRSGWRVRSAGHWADRHALIILIALGESIISMGLAVADRPLSVLLLVGLLLGVALLVTLWWVYFRVDAGMAERSVAAATGDRQVGMARDGYTYLHLPMVAGAVLVSFGLRETFGTVGRSPVDPAVVDLAHLAMYGGVVCFLVAVQAFWWRAGGPVRSTRLVWTIVLVALAAATAGLPLFVALAVLTVTCLAFVTIEATVARPGLPD</sequence>
<feature type="transmembrane region" description="Helical" evidence="1">
    <location>
        <begin position="246"/>
        <end position="265"/>
    </location>
</feature>
<dbReference type="PANTHER" id="PTHR36840">
    <property type="entry name" value="BLL5714 PROTEIN"/>
    <property type="match status" value="1"/>
</dbReference>
<feature type="transmembrane region" description="Helical" evidence="1">
    <location>
        <begin position="12"/>
        <end position="36"/>
    </location>
</feature>
<feature type="transmembrane region" description="Helical" evidence="1">
    <location>
        <begin position="450"/>
        <end position="470"/>
    </location>
</feature>
<dbReference type="InterPro" id="IPR010640">
    <property type="entry name" value="Low_temperature_requirement_A"/>
</dbReference>
<feature type="transmembrane region" description="Helical" evidence="1">
    <location>
        <begin position="727"/>
        <end position="746"/>
    </location>
</feature>